<proteinExistence type="predicted"/>
<dbReference type="SMART" id="SM01233">
    <property type="entry name" value="HABP4_PAI-RBP1"/>
    <property type="match status" value="1"/>
</dbReference>
<feature type="compositionally biased region" description="Basic and acidic residues" evidence="3">
    <location>
        <begin position="153"/>
        <end position="173"/>
    </location>
</feature>
<dbReference type="Pfam" id="PF09598">
    <property type="entry name" value="Stm1_N"/>
    <property type="match status" value="1"/>
</dbReference>
<name>A0A1Y1UIQ2_9TREE</name>
<comment type="subcellular location">
    <subcellularLocation>
        <location evidence="1">Cytoplasm</location>
    </subcellularLocation>
</comment>
<feature type="compositionally biased region" description="Low complexity" evidence="3">
    <location>
        <begin position="61"/>
        <end position="70"/>
    </location>
</feature>
<dbReference type="GO" id="GO:0005737">
    <property type="term" value="C:cytoplasm"/>
    <property type="evidence" value="ECO:0007669"/>
    <property type="project" value="UniProtKB-SubCell"/>
</dbReference>
<dbReference type="InParanoid" id="A0A1Y1UIQ2"/>
<feature type="compositionally biased region" description="Basic and acidic residues" evidence="3">
    <location>
        <begin position="113"/>
        <end position="136"/>
    </location>
</feature>
<dbReference type="OrthoDB" id="5390558at2759"/>
<comment type="caution">
    <text evidence="5">The sequence shown here is derived from an EMBL/GenBank/DDBJ whole genome shotgun (WGS) entry which is preliminary data.</text>
</comment>
<keyword evidence="6" id="KW-1185">Reference proteome</keyword>
<evidence type="ECO:0000256" key="1">
    <source>
        <dbReference type="ARBA" id="ARBA00004496"/>
    </source>
</evidence>
<keyword evidence="2" id="KW-0963">Cytoplasm</keyword>
<dbReference type="InterPro" id="IPR019084">
    <property type="entry name" value="STM1-like_N"/>
</dbReference>
<protein>
    <recommendedName>
        <fullName evidence="4">Hyaluronan/mRNA-binding protein domain-containing protein</fullName>
    </recommendedName>
</protein>
<gene>
    <name evidence="5" type="ORF">BD324DRAFT_608653</name>
</gene>
<dbReference type="STRING" id="4999.A0A1Y1UIQ2"/>
<dbReference type="InterPro" id="IPR039764">
    <property type="entry name" value="HABP4/SERBP1-like"/>
</dbReference>
<evidence type="ECO:0000256" key="3">
    <source>
        <dbReference type="SAM" id="MobiDB-lite"/>
    </source>
</evidence>
<feature type="region of interest" description="Disordered" evidence="3">
    <location>
        <begin position="1"/>
        <end position="266"/>
    </location>
</feature>
<dbReference type="PANTHER" id="PTHR12299:SF17">
    <property type="entry name" value="AT19571P-RELATED"/>
    <property type="match status" value="1"/>
</dbReference>
<dbReference type="EMBL" id="NBSH01000006">
    <property type="protein sequence ID" value="ORX37374.1"/>
    <property type="molecule type" value="Genomic_DNA"/>
</dbReference>
<evidence type="ECO:0000259" key="4">
    <source>
        <dbReference type="SMART" id="SM01233"/>
    </source>
</evidence>
<feature type="region of interest" description="Disordered" evidence="3">
    <location>
        <begin position="283"/>
        <end position="377"/>
    </location>
</feature>
<dbReference type="PANTHER" id="PTHR12299">
    <property type="entry name" value="HYALURONIC ACID-BINDING PROTEIN 4"/>
    <property type="match status" value="1"/>
</dbReference>
<sequence>MSVVSKNPFDLLDDDGESPSPAVKSTTKAPATATKTTPAAPAAQTQRNVPGSAPRGGQRGGRYPSRGGPRNVYREDNGPRNTGPDPATGTTEGLEGPGGFDGERVAPPKKAHHGPDRHTKGPREFRENRREGDRSGRGGRGGNRGARTPASGGERRQFERRSGGLPDSQKKVDQGWGGNDGPKELDAEEEGEKDAQAEETAPQTPAAEDGGWGAGADGEARTGADAEEETPAEPEEVQKSYDQFLAERAEQALSSGFGKKESRQVTGDNLEGKAFVREGIDDFFSGGKQDKAGSKTRAPKKEKVYIEVDGQFAAPPRSGRGGERGGRGGAGRGGDRGSGRGRGAPRGAPRGGRGGFGGPRATQLDGNDERAFPALGA</sequence>
<feature type="compositionally biased region" description="Low complexity" evidence="3">
    <location>
        <begin position="26"/>
        <end position="46"/>
    </location>
</feature>
<feature type="compositionally biased region" description="Low complexity" evidence="3">
    <location>
        <begin position="198"/>
        <end position="209"/>
    </location>
</feature>
<feature type="compositionally biased region" description="Acidic residues" evidence="3">
    <location>
        <begin position="225"/>
        <end position="235"/>
    </location>
</feature>
<evidence type="ECO:0000256" key="2">
    <source>
        <dbReference type="ARBA" id="ARBA00022490"/>
    </source>
</evidence>
<reference evidence="5 6" key="1">
    <citation type="submission" date="2017-03" db="EMBL/GenBank/DDBJ databases">
        <title>Widespread Adenine N6-methylation of Active Genes in Fungi.</title>
        <authorList>
            <consortium name="DOE Joint Genome Institute"/>
            <person name="Mondo S.J."/>
            <person name="Dannebaum R.O."/>
            <person name="Kuo R.C."/>
            <person name="Louie K.B."/>
            <person name="Bewick A.J."/>
            <person name="Labutti K."/>
            <person name="Haridas S."/>
            <person name="Kuo A."/>
            <person name="Salamov A."/>
            <person name="Ahrendt S.R."/>
            <person name="Lau R."/>
            <person name="Bowen B.P."/>
            <person name="Lipzen A."/>
            <person name="Sullivan W."/>
            <person name="Andreopoulos W.B."/>
            <person name="Clum A."/>
            <person name="Lindquist E."/>
            <person name="Daum C."/>
            <person name="Northen T.R."/>
            <person name="Ramamoorthy G."/>
            <person name="Schmitz R.J."/>
            <person name="Gryganskyi A."/>
            <person name="Culley D."/>
            <person name="Magnuson J."/>
            <person name="James T.Y."/>
            <person name="O'Malley M.A."/>
            <person name="Stajich J.E."/>
            <person name="Spatafora J.W."/>
            <person name="Visel A."/>
            <person name="Grigoriev I.V."/>
        </authorList>
    </citation>
    <scope>NUCLEOTIDE SEQUENCE [LARGE SCALE GENOMIC DNA]</scope>
    <source>
        <strain evidence="5 6">NRRL Y-17943</strain>
    </source>
</reference>
<dbReference type="Proteomes" id="UP000193218">
    <property type="component" value="Unassembled WGS sequence"/>
</dbReference>
<dbReference type="InterPro" id="IPR006861">
    <property type="entry name" value="HABP4_PAIRBP1-bd"/>
</dbReference>
<dbReference type="RefSeq" id="XP_021871412.1">
    <property type="nucleotide sequence ID" value="XM_022014118.1"/>
</dbReference>
<feature type="domain" description="Hyaluronan/mRNA-binding protein" evidence="4">
    <location>
        <begin position="154"/>
        <end position="266"/>
    </location>
</feature>
<dbReference type="Gene3D" id="6.10.140.1040">
    <property type="match status" value="1"/>
</dbReference>
<accession>A0A1Y1UIQ2</accession>
<dbReference type="GeneID" id="33555926"/>
<feature type="compositionally biased region" description="Basic and acidic residues" evidence="3">
    <location>
        <begin position="288"/>
        <end position="306"/>
    </location>
</feature>
<evidence type="ECO:0000313" key="5">
    <source>
        <dbReference type="EMBL" id="ORX37374.1"/>
    </source>
</evidence>
<evidence type="ECO:0000313" key="6">
    <source>
        <dbReference type="Proteomes" id="UP000193218"/>
    </source>
</evidence>
<organism evidence="5 6">
    <name type="scientific">Kockovaella imperatae</name>
    <dbReference type="NCBI Taxonomy" id="4999"/>
    <lineage>
        <taxon>Eukaryota</taxon>
        <taxon>Fungi</taxon>
        <taxon>Dikarya</taxon>
        <taxon>Basidiomycota</taxon>
        <taxon>Agaricomycotina</taxon>
        <taxon>Tremellomycetes</taxon>
        <taxon>Tremellales</taxon>
        <taxon>Cuniculitremaceae</taxon>
        <taxon>Kockovaella</taxon>
    </lineage>
</organism>
<feature type="compositionally biased region" description="Gly residues" evidence="3">
    <location>
        <begin position="340"/>
        <end position="358"/>
    </location>
</feature>
<dbReference type="GO" id="GO:0003723">
    <property type="term" value="F:RNA binding"/>
    <property type="evidence" value="ECO:0007669"/>
    <property type="project" value="InterPro"/>
</dbReference>
<dbReference type="AlphaFoldDB" id="A0A1Y1UIQ2"/>
<dbReference type="GO" id="GO:0005634">
    <property type="term" value="C:nucleus"/>
    <property type="evidence" value="ECO:0007669"/>
    <property type="project" value="TreeGrafter"/>
</dbReference>